<evidence type="ECO:0000313" key="1">
    <source>
        <dbReference type="EMBL" id="MBV7276139.1"/>
    </source>
</evidence>
<reference evidence="1" key="1">
    <citation type="submission" date="2020-12" db="EMBL/GenBank/DDBJ databases">
        <title>Clostridium thailandense sp. nov., a novel acetogenic bacterium isolated from peat land soil in Thailand.</title>
        <authorList>
            <person name="Chaikitkaew S."/>
            <person name="Birkeland N.K."/>
        </authorList>
    </citation>
    <scope>NUCLEOTIDE SEQUENCE</scope>
    <source>
        <strain evidence="1">PL3</strain>
    </source>
</reference>
<gene>
    <name evidence="1" type="ORF">I6U48_24955</name>
</gene>
<organism evidence="1 2">
    <name type="scientific">Clostridium thailandense</name>
    <dbReference type="NCBI Taxonomy" id="2794346"/>
    <lineage>
        <taxon>Bacteria</taxon>
        <taxon>Bacillati</taxon>
        <taxon>Bacillota</taxon>
        <taxon>Clostridia</taxon>
        <taxon>Eubacteriales</taxon>
        <taxon>Clostridiaceae</taxon>
        <taxon>Clostridium</taxon>
    </lineage>
</organism>
<sequence length="106" mass="11804">MFVSEKYKMLKIYVSEDSKYKGKSLYHSIVIKLKDMCIDGVTVTRGIEGYGKGKKVHNAKILDLSSSLPIIVEAVDTESNILKVLPSIKEMVTDGKIITLDVDLIL</sequence>
<comment type="caution">
    <text evidence="1">The sequence shown here is derived from an EMBL/GenBank/DDBJ whole genome shotgun (WGS) entry which is preliminary data.</text>
</comment>
<dbReference type="Pfam" id="PF02641">
    <property type="entry name" value="DUF190"/>
    <property type="match status" value="1"/>
</dbReference>
<dbReference type="AlphaFoldDB" id="A0A949X4A7"/>
<dbReference type="PANTHER" id="PTHR35983:SF1">
    <property type="entry name" value="UPF0166 PROTEIN TM_0021"/>
    <property type="match status" value="1"/>
</dbReference>
<evidence type="ECO:0000313" key="2">
    <source>
        <dbReference type="Proteomes" id="UP000694308"/>
    </source>
</evidence>
<keyword evidence="2" id="KW-1185">Reference proteome</keyword>
<accession>A0A949X4A7</accession>
<protein>
    <submittedName>
        <fullName evidence="1">DUF190 domain-containing protein</fullName>
    </submittedName>
</protein>
<dbReference type="Proteomes" id="UP000694308">
    <property type="component" value="Unassembled WGS sequence"/>
</dbReference>
<dbReference type="InterPro" id="IPR003793">
    <property type="entry name" value="UPF0166"/>
</dbReference>
<dbReference type="EMBL" id="JAEEGC010000158">
    <property type="protein sequence ID" value="MBV7276139.1"/>
    <property type="molecule type" value="Genomic_DNA"/>
</dbReference>
<proteinExistence type="predicted"/>
<dbReference type="PANTHER" id="PTHR35983">
    <property type="entry name" value="UPF0166 PROTEIN TM_0021"/>
    <property type="match status" value="1"/>
</dbReference>
<name>A0A949X4A7_9CLOT</name>
<dbReference type="RefSeq" id="WP_218323183.1">
    <property type="nucleotide sequence ID" value="NZ_JAEEGC010000158.1"/>
</dbReference>